<evidence type="ECO:0000313" key="2">
    <source>
        <dbReference type="Proteomes" id="UP000887116"/>
    </source>
</evidence>
<name>A0A8X6IRD8_TRICU</name>
<reference evidence="1" key="1">
    <citation type="submission" date="2020-07" db="EMBL/GenBank/DDBJ databases">
        <title>Multicomponent nature underlies the extraordinary mechanical properties of spider dragline silk.</title>
        <authorList>
            <person name="Kono N."/>
            <person name="Nakamura H."/>
            <person name="Mori M."/>
            <person name="Yoshida Y."/>
            <person name="Ohtoshi R."/>
            <person name="Malay A.D."/>
            <person name="Moran D.A.P."/>
            <person name="Tomita M."/>
            <person name="Numata K."/>
            <person name="Arakawa K."/>
        </authorList>
    </citation>
    <scope>NUCLEOTIDE SEQUENCE</scope>
</reference>
<protein>
    <submittedName>
        <fullName evidence="1">Uncharacterized protein</fullName>
    </submittedName>
</protein>
<dbReference type="EMBL" id="BMAO01022411">
    <property type="protein sequence ID" value="GFQ81780.1"/>
    <property type="molecule type" value="Genomic_DNA"/>
</dbReference>
<gene>
    <name evidence="1" type="ORF">TNCT_425581</name>
</gene>
<evidence type="ECO:0000313" key="1">
    <source>
        <dbReference type="EMBL" id="GFQ81780.1"/>
    </source>
</evidence>
<dbReference type="AlphaFoldDB" id="A0A8X6IRD8"/>
<accession>A0A8X6IRD8</accession>
<keyword evidence="2" id="KW-1185">Reference proteome</keyword>
<proteinExistence type="predicted"/>
<dbReference type="Proteomes" id="UP000887116">
    <property type="component" value="Unassembled WGS sequence"/>
</dbReference>
<dbReference type="OrthoDB" id="6490050at2759"/>
<comment type="caution">
    <text evidence="1">The sequence shown here is derived from an EMBL/GenBank/DDBJ whole genome shotgun (WGS) entry which is preliminary data.</text>
</comment>
<sequence>MWLQYLTDMVAKGRQIGKPQNIMKCYSTLEYRVANSDDINDPSFSPITTSVEGGRPSVSLLRLTGQHFPEHIPPTGKNLLQPDSVLYAVVKPIKKGRGEDVRQEFIEKSAIWGCVQHHVLEYTIL</sequence>
<organism evidence="1 2">
    <name type="scientific">Trichonephila clavata</name>
    <name type="common">Joro spider</name>
    <name type="synonym">Nephila clavata</name>
    <dbReference type="NCBI Taxonomy" id="2740835"/>
    <lineage>
        <taxon>Eukaryota</taxon>
        <taxon>Metazoa</taxon>
        <taxon>Ecdysozoa</taxon>
        <taxon>Arthropoda</taxon>
        <taxon>Chelicerata</taxon>
        <taxon>Arachnida</taxon>
        <taxon>Araneae</taxon>
        <taxon>Araneomorphae</taxon>
        <taxon>Entelegynae</taxon>
        <taxon>Araneoidea</taxon>
        <taxon>Nephilidae</taxon>
        <taxon>Trichonephila</taxon>
    </lineage>
</organism>